<dbReference type="InterPro" id="IPR056238">
    <property type="entry name" value="YunG-like"/>
</dbReference>
<accession>R7AZV3</accession>
<dbReference type="EMBL" id="CBHH010000031">
    <property type="protein sequence ID" value="CDD56292.1"/>
    <property type="molecule type" value="Genomic_DNA"/>
</dbReference>
<sequence length="91" mass="10035">MSDAIKKALGNLEEIVPTGADGSYYQGQELAEKKCQEVAAFPGIDTLYKLYAVLRKTWTAETAYPSCQAEWVLTDPSYGQCAITAMLVYDM</sequence>
<organism evidence="1 2">
    <name type="scientific">Bacteroides pectinophilus CAG:437</name>
    <dbReference type="NCBI Taxonomy" id="1263051"/>
    <lineage>
        <taxon>Bacteria</taxon>
        <taxon>Bacillati</taxon>
        <taxon>Bacillota</taxon>
        <taxon>Clostridia</taxon>
        <taxon>Eubacteriales</taxon>
    </lineage>
</organism>
<protein>
    <submittedName>
        <fullName evidence="1">Uncharacterized protein</fullName>
    </submittedName>
</protein>
<proteinExistence type="predicted"/>
<gene>
    <name evidence="1" type="ORF">BN656_00885</name>
</gene>
<comment type="caution">
    <text evidence="1">The sequence shown here is derived from an EMBL/GenBank/DDBJ whole genome shotgun (WGS) entry which is preliminary data.</text>
</comment>
<dbReference type="AlphaFoldDB" id="R7AZV3"/>
<name>R7AZV3_9FIRM</name>
<evidence type="ECO:0000313" key="1">
    <source>
        <dbReference type="EMBL" id="CDD56292.1"/>
    </source>
</evidence>
<reference evidence="1" key="1">
    <citation type="submission" date="2012-11" db="EMBL/GenBank/DDBJ databases">
        <title>Dependencies among metagenomic species, viruses, plasmids and units of genetic variation.</title>
        <authorList>
            <person name="Nielsen H.B."/>
            <person name="Almeida M."/>
            <person name="Juncker A.S."/>
            <person name="Rasmussen S."/>
            <person name="Li J."/>
            <person name="Sunagawa S."/>
            <person name="Plichta D."/>
            <person name="Gautier L."/>
            <person name="Le Chatelier E."/>
            <person name="Peletier E."/>
            <person name="Bonde I."/>
            <person name="Nielsen T."/>
            <person name="Manichanh C."/>
            <person name="Arumugam M."/>
            <person name="Batto J."/>
            <person name="Santos M.B.Q.D."/>
            <person name="Blom N."/>
            <person name="Borruel N."/>
            <person name="Burgdorf K.S."/>
            <person name="Boumezbeur F."/>
            <person name="Casellas F."/>
            <person name="Dore J."/>
            <person name="Guarner F."/>
            <person name="Hansen T."/>
            <person name="Hildebrand F."/>
            <person name="Kaas R.S."/>
            <person name="Kennedy S."/>
            <person name="Kristiansen K."/>
            <person name="Kultima J.R."/>
            <person name="Leonard P."/>
            <person name="Levenez F."/>
            <person name="Lund O."/>
            <person name="Moumen B."/>
            <person name="Le Paslier D."/>
            <person name="Pons N."/>
            <person name="Pedersen O."/>
            <person name="Prifti E."/>
            <person name="Qin J."/>
            <person name="Raes J."/>
            <person name="Tap J."/>
            <person name="Tims S."/>
            <person name="Ussery D.W."/>
            <person name="Yamada T."/>
            <person name="MetaHit consortium"/>
            <person name="Renault P."/>
            <person name="Sicheritz-Ponten T."/>
            <person name="Bork P."/>
            <person name="Wang J."/>
            <person name="Brunak S."/>
            <person name="Ehrlich S.D."/>
        </authorList>
    </citation>
    <scope>NUCLEOTIDE SEQUENCE [LARGE SCALE GENOMIC DNA]</scope>
</reference>
<dbReference type="Proteomes" id="UP000018141">
    <property type="component" value="Unassembled WGS sequence"/>
</dbReference>
<dbReference type="Pfam" id="PF24585">
    <property type="entry name" value="YunG"/>
    <property type="match status" value="1"/>
</dbReference>
<evidence type="ECO:0000313" key="2">
    <source>
        <dbReference type="Proteomes" id="UP000018141"/>
    </source>
</evidence>